<evidence type="ECO:0000256" key="5">
    <source>
        <dbReference type="ARBA" id="ARBA00022695"/>
    </source>
</evidence>
<evidence type="ECO:0000259" key="18">
    <source>
        <dbReference type="PROSITE" id="PS52020"/>
    </source>
</evidence>
<dbReference type="PROSITE" id="PS52020">
    <property type="entry name" value="CRESS_DNA_REP"/>
    <property type="match status" value="1"/>
</dbReference>
<dbReference type="GO" id="GO:0042025">
    <property type="term" value="C:host cell nucleus"/>
    <property type="evidence" value="ECO:0007669"/>
    <property type="project" value="UniProtKB-SubCell"/>
</dbReference>
<comment type="subcellular location">
    <subcellularLocation>
        <location evidence="2">Host nucleus</location>
    </subcellularLocation>
</comment>
<name>A0A0B4UH05_9VIRU</name>
<keyword evidence="12" id="KW-0190">Covalent protein-DNA linkage</keyword>
<dbReference type="GO" id="GO:0016787">
    <property type="term" value="F:hydrolase activity"/>
    <property type="evidence" value="ECO:0007669"/>
    <property type="project" value="UniProtKB-KW"/>
</dbReference>
<evidence type="ECO:0000256" key="10">
    <source>
        <dbReference type="ARBA" id="ARBA00022759"/>
    </source>
</evidence>
<keyword evidence="11" id="KW-0378">Hydrolase</keyword>
<keyword evidence="9" id="KW-0547">Nucleotide-binding</keyword>
<keyword evidence="10" id="KW-0255">Endonuclease</keyword>
<evidence type="ECO:0000256" key="12">
    <source>
        <dbReference type="ARBA" id="ARBA00023124"/>
    </source>
</evidence>
<evidence type="ECO:0000256" key="4">
    <source>
        <dbReference type="ARBA" id="ARBA00022679"/>
    </source>
</evidence>
<dbReference type="InterPro" id="IPR000605">
    <property type="entry name" value="Helicase_SF3_ssDNA/RNA_vir"/>
</dbReference>
<evidence type="ECO:0000256" key="9">
    <source>
        <dbReference type="ARBA" id="ARBA00022741"/>
    </source>
</evidence>
<evidence type="ECO:0000256" key="14">
    <source>
        <dbReference type="ARBA" id="ARBA00023268"/>
    </source>
</evidence>
<dbReference type="GO" id="GO:0016779">
    <property type="term" value="F:nucleotidyltransferase activity"/>
    <property type="evidence" value="ECO:0007669"/>
    <property type="project" value="UniProtKB-KW"/>
</dbReference>
<evidence type="ECO:0000256" key="8">
    <source>
        <dbReference type="ARBA" id="ARBA00022723"/>
    </source>
</evidence>
<dbReference type="GO" id="GO:0000166">
    <property type="term" value="F:nucleotide binding"/>
    <property type="evidence" value="ECO:0007669"/>
    <property type="project" value="UniProtKB-KW"/>
</dbReference>
<dbReference type="Gene3D" id="3.40.1310.20">
    <property type="match status" value="1"/>
</dbReference>
<dbReference type="GO" id="GO:0006260">
    <property type="term" value="P:DNA replication"/>
    <property type="evidence" value="ECO:0007669"/>
    <property type="project" value="UniProtKB-KW"/>
</dbReference>
<organism evidence="19">
    <name type="scientific">Sewage-associated circular DNA molecule</name>
    <dbReference type="NCBI Taxonomy" id="1592207"/>
    <lineage>
        <taxon>Viruses</taxon>
        <taxon>unclassified satellites</taxon>
        <taxon>DNA satellites</taxon>
    </lineage>
</organism>
<keyword evidence="5" id="KW-0548">Nucleotidyltransferase</keyword>
<evidence type="ECO:0000313" key="19">
    <source>
        <dbReference type="EMBL" id="AJD07568.1"/>
    </source>
</evidence>
<dbReference type="InterPro" id="IPR027417">
    <property type="entry name" value="P-loop_NTPase"/>
</dbReference>
<evidence type="ECO:0000256" key="13">
    <source>
        <dbReference type="ARBA" id="ARBA00023125"/>
    </source>
</evidence>
<keyword evidence="14" id="KW-0511">Multifunctional enzyme</keyword>
<evidence type="ECO:0000256" key="7">
    <source>
        <dbReference type="ARBA" id="ARBA00022722"/>
    </source>
</evidence>
<evidence type="ECO:0000256" key="6">
    <source>
        <dbReference type="ARBA" id="ARBA00022705"/>
    </source>
</evidence>
<evidence type="ECO:0000256" key="15">
    <source>
        <dbReference type="ARBA" id="ARBA00030754"/>
    </source>
</evidence>
<proteinExistence type="inferred from homology"/>
<dbReference type="Pfam" id="PF02407">
    <property type="entry name" value="Viral_Rep"/>
    <property type="match status" value="1"/>
</dbReference>
<keyword evidence="7" id="KW-0540">Nuclease</keyword>
<sequence>MSNVRKENFVFTHNNYPNTTLQDTIDCKYIIYGKEIGESGTPHLQGFVRFESKKSLAQVIALLPGCHVEVAIAPQSAIEYCKKDGDFTERGIAPLSQKRKGETEKERWNEIKTLAKAGRLDEIDSEVYVRNYRTLKEIAKDHMPQVPDATELPGEWFYGPAGTGKSRAAREENPVAYAKPLNQWWDGYQDEPVVIVDDMDPFHKSLAYEFKMWGDRYAFVAPIKGGALRIRPTKVIVTSQYMPEEIWEDAATLEAINRRFKLRRFGSDELDRPDPIAKCFKCHMNN</sequence>
<comment type="catalytic activity">
    <reaction evidence="17">
        <text>ATP + H2O = ADP + phosphate + H(+)</text>
        <dbReference type="Rhea" id="RHEA:13065"/>
        <dbReference type="ChEBI" id="CHEBI:15377"/>
        <dbReference type="ChEBI" id="CHEBI:15378"/>
        <dbReference type="ChEBI" id="CHEBI:30616"/>
        <dbReference type="ChEBI" id="CHEBI:43474"/>
        <dbReference type="ChEBI" id="CHEBI:456216"/>
    </reaction>
</comment>
<dbReference type="GO" id="GO:0003677">
    <property type="term" value="F:DNA binding"/>
    <property type="evidence" value="ECO:0007669"/>
    <property type="project" value="UniProtKB-KW"/>
</dbReference>
<feature type="domain" description="CRESS-DNA virus Rep endonuclease" evidence="18">
    <location>
        <begin position="3"/>
        <end position="93"/>
    </location>
</feature>
<keyword evidence="4" id="KW-0808">Transferase</keyword>
<reference evidence="19" key="1">
    <citation type="journal article" date="2015" name="Infect. Genet. Evol.">
        <title>Characterisation of a diverse range of circular replication-associated protein encoding DNA viruses recovered from a sewage treatment oxidation pond.</title>
        <authorList>
            <person name="Kraberger S."/>
            <person name="Arguello-Astorga G.R."/>
            <person name="Greenfield L.G."/>
            <person name="Galilee C."/>
            <person name="Law D."/>
            <person name="Martin D.P."/>
            <person name="Varsani A."/>
        </authorList>
    </citation>
    <scope>NUCLEOTIDE SEQUENCE</scope>
    <source>
        <strain evidence="19">SaCM-5_NZ_BS3056_2012</strain>
    </source>
</reference>
<keyword evidence="8" id="KW-0479">Metal-binding</keyword>
<evidence type="ECO:0000256" key="2">
    <source>
        <dbReference type="ARBA" id="ARBA00004147"/>
    </source>
</evidence>
<dbReference type="GO" id="GO:0004519">
    <property type="term" value="F:endonuclease activity"/>
    <property type="evidence" value="ECO:0007669"/>
    <property type="project" value="UniProtKB-KW"/>
</dbReference>
<evidence type="ECO:0000256" key="3">
    <source>
        <dbReference type="ARBA" id="ARBA00008545"/>
    </source>
</evidence>
<accession>A0A0B4UH05</accession>
<evidence type="ECO:0000256" key="17">
    <source>
        <dbReference type="ARBA" id="ARBA00049360"/>
    </source>
</evidence>
<dbReference type="GO" id="GO:0046872">
    <property type="term" value="F:metal ion binding"/>
    <property type="evidence" value="ECO:0007669"/>
    <property type="project" value="UniProtKB-KW"/>
</dbReference>
<keyword evidence="13" id="KW-0238">DNA-binding</keyword>
<evidence type="ECO:0000256" key="11">
    <source>
        <dbReference type="ARBA" id="ARBA00022801"/>
    </source>
</evidence>
<protein>
    <recommendedName>
        <fullName evidence="15">ATP-dependent helicase Rep</fullName>
    </recommendedName>
    <alternativeName>
        <fullName evidence="16">RepP</fullName>
    </alternativeName>
</protein>
<dbReference type="SUPFAM" id="SSF52540">
    <property type="entry name" value="P-loop containing nucleoside triphosphate hydrolases"/>
    <property type="match status" value="1"/>
</dbReference>
<evidence type="ECO:0000256" key="16">
    <source>
        <dbReference type="ARBA" id="ARBA00032243"/>
    </source>
</evidence>
<dbReference type="GO" id="GO:0003724">
    <property type="term" value="F:RNA helicase activity"/>
    <property type="evidence" value="ECO:0007669"/>
    <property type="project" value="InterPro"/>
</dbReference>
<evidence type="ECO:0000256" key="1">
    <source>
        <dbReference type="ARBA" id="ARBA00001936"/>
    </source>
</evidence>
<dbReference type="EMBL" id="KM877827">
    <property type="protein sequence ID" value="AJD07568.1"/>
    <property type="molecule type" value="Genomic_DNA"/>
</dbReference>
<comment type="similarity">
    <text evidence="3">Belongs to the nanoviruses/circoviruses replication-associated protein family.</text>
</comment>
<dbReference type="Pfam" id="PF00910">
    <property type="entry name" value="RNA_helicase"/>
    <property type="match status" value="1"/>
</dbReference>
<keyword evidence="6" id="KW-0235">DNA replication</keyword>
<comment type="cofactor">
    <cofactor evidence="1">
        <name>Mn(2+)</name>
        <dbReference type="ChEBI" id="CHEBI:29035"/>
    </cofactor>
</comment>
<dbReference type="InterPro" id="IPR049912">
    <property type="entry name" value="CRESS_DNA_REP"/>
</dbReference>
<dbReference type="GO" id="GO:0003723">
    <property type="term" value="F:RNA binding"/>
    <property type="evidence" value="ECO:0007669"/>
    <property type="project" value="InterPro"/>
</dbReference>